<gene>
    <name evidence="1" type="ORF">ZT1E4_G11679</name>
</gene>
<name>A0A2H1H945_ZYMTR</name>
<dbReference type="Proteomes" id="UP000245764">
    <property type="component" value="Chromosome 15"/>
</dbReference>
<protein>
    <submittedName>
        <fullName evidence="1">Uncharacterized protein</fullName>
    </submittedName>
</protein>
<reference evidence="2" key="1">
    <citation type="submission" date="2017-05" db="EMBL/GenBank/DDBJ databases">
        <authorList>
            <person name="Song R."/>
            <person name="Chenine A.L."/>
            <person name="Ruprecht R.M."/>
        </authorList>
    </citation>
    <scope>NUCLEOTIDE SEQUENCE [LARGE SCALE GENOMIC DNA]</scope>
</reference>
<dbReference type="EMBL" id="LT854267">
    <property type="protein sequence ID" value="SMR62365.1"/>
    <property type="molecule type" value="Genomic_DNA"/>
</dbReference>
<evidence type="ECO:0000313" key="1">
    <source>
        <dbReference type="EMBL" id="SMR62365.1"/>
    </source>
</evidence>
<evidence type="ECO:0000313" key="2">
    <source>
        <dbReference type="Proteomes" id="UP000245764"/>
    </source>
</evidence>
<proteinExistence type="predicted"/>
<sequence length="76" mass="8550">MKCFCCSRMFFAYNSSARGILQGSVAHLDTLKRLASGTPTTPESPAFYTQIQEVMLFYDCCSACTSWTGTFDKRNR</sequence>
<dbReference type="AlphaFoldDB" id="A0A2H1H945"/>
<accession>A0A2H1H945</accession>
<organism evidence="1 2">
    <name type="scientific">Zymoseptoria tritici ST99CH_1E4</name>
    <dbReference type="NCBI Taxonomy" id="1276532"/>
    <lineage>
        <taxon>Eukaryota</taxon>
        <taxon>Fungi</taxon>
        <taxon>Dikarya</taxon>
        <taxon>Ascomycota</taxon>
        <taxon>Pezizomycotina</taxon>
        <taxon>Dothideomycetes</taxon>
        <taxon>Dothideomycetidae</taxon>
        <taxon>Mycosphaerellales</taxon>
        <taxon>Mycosphaerellaceae</taxon>
        <taxon>Zymoseptoria</taxon>
    </lineage>
</organism>